<gene>
    <name evidence="1" type="ORF">HW932_21295</name>
</gene>
<keyword evidence="2" id="KW-1185">Reference proteome</keyword>
<protein>
    <submittedName>
        <fullName evidence="1">Uncharacterized protein</fullName>
    </submittedName>
</protein>
<dbReference type="EMBL" id="JABZEO010000045">
    <property type="protein sequence ID" value="NVZ11782.1"/>
    <property type="molecule type" value="Genomic_DNA"/>
</dbReference>
<accession>A0A850RL02</accession>
<comment type="caution">
    <text evidence="1">The sequence shown here is derived from an EMBL/GenBank/DDBJ whole genome shotgun (WGS) entry which is preliminary data.</text>
</comment>
<evidence type="ECO:0000313" key="1">
    <source>
        <dbReference type="EMBL" id="NVZ11782.1"/>
    </source>
</evidence>
<reference evidence="1 2" key="1">
    <citation type="submission" date="2020-06" db="EMBL/GenBank/DDBJ databases">
        <title>Whole-genome sequence of Allochromatium humboldtianum DSM 21881, type strain.</title>
        <authorList>
            <person name="Kyndt J.A."/>
            <person name="Meyer T.E."/>
        </authorList>
    </citation>
    <scope>NUCLEOTIDE SEQUENCE [LARGE SCALE GENOMIC DNA]</scope>
    <source>
        <strain evidence="1 2">DSM 21881</strain>
    </source>
</reference>
<dbReference type="Proteomes" id="UP000592294">
    <property type="component" value="Unassembled WGS sequence"/>
</dbReference>
<sequence length="220" mass="24529">MHESIASALYKGYTRKLIQDGFQGELLPANTRAAWLRQVVKMQAKDRSSVAMAPPAFVGRGKNAELYIHGVYYPSTEIADGEKITPQWYGYAIRARAKDFTIESQPLPVIITNHLVQRTMQRLDVAHPRQALLSLQSAFLASLLLEPPSKGHALLPARGGAVIAVPDRDYPMCWAMLTFVNKERLSVQQMREVLDVGNQIVKHTSNFFRADVARKLACAA</sequence>
<name>A0A850RL02_9GAMM</name>
<organism evidence="1 2">
    <name type="scientific">Allochromatium humboldtianum</name>
    <dbReference type="NCBI Taxonomy" id="504901"/>
    <lineage>
        <taxon>Bacteria</taxon>
        <taxon>Pseudomonadati</taxon>
        <taxon>Pseudomonadota</taxon>
        <taxon>Gammaproteobacteria</taxon>
        <taxon>Chromatiales</taxon>
        <taxon>Chromatiaceae</taxon>
        <taxon>Allochromatium</taxon>
    </lineage>
</organism>
<dbReference type="RefSeq" id="WP_176978457.1">
    <property type="nucleotide sequence ID" value="NZ_JABZEO010000045.1"/>
</dbReference>
<proteinExistence type="predicted"/>
<dbReference type="AlphaFoldDB" id="A0A850RL02"/>
<evidence type="ECO:0000313" key="2">
    <source>
        <dbReference type="Proteomes" id="UP000592294"/>
    </source>
</evidence>